<dbReference type="PANTHER" id="PTHR43737">
    <property type="entry name" value="BLL7424 PROTEIN"/>
    <property type="match status" value="1"/>
</dbReference>
<dbReference type="InterPro" id="IPR010869">
    <property type="entry name" value="DUF1501"/>
</dbReference>
<dbReference type="InterPro" id="IPR006311">
    <property type="entry name" value="TAT_signal"/>
</dbReference>
<reference evidence="1 2" key="1">
    <citation type="submission" date="2020-08" db="EMBL/GenBank/DDBJ databases">
        <title>Genomic Encyclopedia of Type Strains, Phase IV (KMG-IV): sequencing the most valuable type-strain genomes for metagenomic binning, comparative biology and taxonomic classification.</title>
        <authorList>
            <person name="Goeker M."/>
        </authorList>
    </citation>
    <scope>NUCLEOTIDE SEQUENCE [LARGE SCALE GENOMIC DNA]</scope>
    <source>
        <strain evidence="1 2">DSM 23562</strain>
    </source>
</reference>
<dbReference type="SUPFAM" id="SSF53649">
    <property type="entry name" value="Alkaline phosphatase-like"/>
    <property type="match status" value="1"/>
</dbReference>
<evidence type="ECO:0000313" key="1">
    <source>
        <dbReference type="EMBL" id="MBB6049271.1"/>
    </source>
</evidence>
<accession>A0A7W9SMB1</accession>
<keyword evidence="2" id="KW-1185">Reference proteome</keyword>
<dbReference type="PROSITE" id="PS51318">
    <property type="entry name" value="TAT"/>
    <property type="match status" value="1"/>
</dbReference>
<sequence>MPTSPHFTRSTSRRDFLARAGVGFGALALSALLAEEAQAQTVKKPHYPAKAKSVIFLFMYGGPSQMDTFDPKPGLDKYHGKTMSVALPTAGEIKTFGGGNNAPLMRSTIPFKRYGKSGIEVSDFFPHVGGCVDDICFVRSVFGSSNNHAPALFEMNTGTILQGAPSLGSWTTYGLGSENQNLPGFVVMLDPRGGPIGGAPNWASGYMPASYQGTVFRPSGVPILDLKPGEGVSDDNQKQDLEFLAQLNHEHLTARPSDSDLDARIKSYELAYRMQMAAPEAVDFSKETEETKALYGMDKPETADFGRKCLLARRMVERGVRFIQLYSGGGHGDDTWDAHGNIESNHGKHAGATDKPIAGLLQDLKRRGLLDSTLVVWAGEFGRMPISQGGAGRDHNPGVQTVWLAGGGIKGGTVVGSSDEVGYKTGEDPHPINDLHATILHCMGLEHTRLTYLFNGRNQRLTGTGGTIIKKALV</sequence>
<comment type="caution">
    <text evidence="1">The sequence shown here is derived from an EMBL/GenBank/DDBJ whole genome shotgun (WGS) entry which is preliminary data.</text>
</comment>
<gene>
    <name evidence="1" type="ORF">HNQ39_001033</name>
</gene>
<dbReference type="PANTHER" id="PTHR43737:SF1">
    <property type="entry name" value="DUF1501 DOMAIN-CONTAINING PROTEIN"/>
    <property type="match status" value="1"/>
</dbReference>
<protein>
    <recommendedName>
        <fullName evidence="3">DUF1501 domain-containing protein</fullName>
    </recommendedName>
</protein>
<dbReference type="EMBL" id="JACHGW010000001">
    <property type="protein sequence ID" value="MBB6049271.1"/>
    <property type="molecule type" value="Genomic_DNA"/>
</dbReference>
<proteinExistence type="predicted"/>
<dbReference type="AlphaFoldDB" id="A0A7W9SMB1"/>
<dbReference type="Proteomes" id="UP000520814">
    <property type="component" value="Unassembled WGS sequence"/>
</dbReference>
<dbReference type="NCBIfam" id="TIGR01409">
    <property type="entry name" value="TAT_signal_seq"/>
    <property type="match status" value="1"/>
</dbReference>
<organism evidence="1 2">
    <name type="scientific">Armatimonas rosea</name>
    <dbReference type="NCBI Taxonomy" id="685828"/>
    <lineage>
        <taxon>Bacteria</taxon>
        <taxon>Bacillati</taxon>
        <taxon>Armatimonadota</taxon>
        <taxon>Armatimonadia</taxon>
        <taxon>Armatimonadales</taxon>
        <taxon>Armatimonadaceae</taxon>
        <taxon>Armatimonas</taxon>
    </lineage>
</organism>
<dbReference type="InterPro" id="IPR017850">
    <property type="entry name" value="Alkaline_phosphatase_core_sf"/>
</dbReference>
<evidence type="ECO:0008006" key="3">
    <source>
        <dbReference type="Google" id="ProtNLM"/>
    </source>
</evidence>
<dbReference type="RefSeq" id="WP_184192882.1">
    <property type="nucleotide sequence ID" value="NZ_JACHGW010000001.1"/>
</dbReference>
<dbReference type="Pfam" id="PF07394">
    <property type="entry name" value="DUF1501"/>
    <property type="match status" value="1"/>
</dbReference>
<name>A0A7W9SMB1_ARMRO</name>
<dbReference type="InterPro" id="IPR019546">
    <property type="entry name" value="TAT_signal_bac_arc"/>
</dbReference>
<evidence type="ECO:0000313" key="2">
    <source>
        <dbReference type="Proteomes" id="UP000520814"/>
    </source>
</evidence>